<dbReference type="PANTHER" id="PTHR43790:SF3">
    <property type="entry name" value="D-ALLOSE IMPORT ATP-BINDING PROTEIN ALSA-RELATED"/>
    <property type="match status" value="1"/>
</dbReference>
<dbReference type="GO" id="GO:0005524">
    <property type="term" value="F:ATP binding"/>
    <property type="evidence" value="ECO:0007669"/>
    <property type="project" value="UniProtKB-KW"/>
</dbReference>
<feature type="domain" description="ABC transporter" evidence="10">
    <location>
        <begin position="286"/>
        <end position="528"/>
    </location>
</feature>
<dbReference type="InterPro" id="IPR027417">
    <property type="entry name" value="P-loop_NTPase"/>
</dbReference>
<protein>
    <submittedName>
        <fullName evidence="11">Sugar ABC transporter ATP-binding protein</fullName>
    </submittedName>
</protein>
<evidence type="ECO:0000256" key="5">
    <source>
        <dbReference type="ARBA" id="ARBA00022741"/>
    </source>
</evidence>
<evidence type="ECO:0000256" key="4">
    <source>
        <dbReference type="ARBA" id="ARBA00022737"/>
    </source>
</evidence>
<dbReference type="CDD" id="cd03216">
    <property type="entry name" value="ABC_Carb_Monos_I"/>
    <property type="match status" value="1"/>
</dbReference>
<keyword evidence="7" id="KW-1278">Translocase</keyword>
<evidence type="ECO:0000313" key="12">
    <source>
        <dbReference type="Proteomes" id="UP000733379"/>
    </source>
</evidence>
<evidence type="ECO:0000259" key="10">
    <source>
        <dbReference type="PROSITE" id="PS50893"/>
    </source>
</evidence>
<keyword evidence="6 11" id="KW-0067">ATP-binding</keyword>
<keyword evidence="4" id="KW-0677">Repeat</keyword>
<feature type="region of interest" description="Disordered" evidence="9">
    <location>
        <begin position="1"/>
        <end position="22"/>
    </location>
</feature>
<evidence type="ECO:0000256" key="2">
    <source>
        <dbReference type="ARBA" id="ARBA00022475"/>
    </source>
</evidence>
<name>A0ABS6AUS4_9NOCA</name>
<organism evidence="11 12">
    <name type="scientific">Nocardia albiluteola</name>
    <dbReference type="NCBI Taxonomy" id="2842303"/>
    <lineage>
        <taxon>Bacteria</taxon>
        <taxon>Bacillati</taxon>
        <taxon>Actinomycetota</taxon>
        <taxon>Actinomycetes</taxon>
        <taxon>Mycobacteriales</taxon>
        <taxon>Nocardiaceae</taxon>
        <taxon>Nocardia</taxon>
    </lineage>
</organism>
<keyword evidence="1" id="KW-0813">Transport</keyword>
<dbReference type="RefSeq" id="WP_215916598.1">
    <property type="nucleotide sequence ID" value="NZ_JAHKNI010000002.1"/>
</dbReference>
<keyword evidence="8" id="KW-0472">Membrane</keyword>
<accession>A0ABS6AUS4</accession>
<evidence type="ECO:0000256" key="3">
    <source>
        <dbReference type="ARBA" id="ARBA00022597"/>
    </source>
</evidence>
<dbReference type="PROSITE" id="PS50893">
    <property type="entry name" value="ABC_TRANSPORTER_2"/>
    <property type="match status" value="2"/>
</dbReference>
<evidence type="ECO:0000256" key="9">
    <source>
        <dbReference type="SAM" id="MobiDB-lite"/>
    </source>
</evidence>
<dbReference type="CDD" id="cd03215">
    <property type="entry name" value="ABC_Carb_Monos_II"/>
    <property type="match status" value="1"/>
</dbReference>
<dbReference type="Proteomes" id="UP000733379">
    <property type="component" value="Unassembled WGS sequence"/>
</dbReference>
<evidence type="ECO:0000256" key="6">
    <source>
        <dbReference type="ARBA" id="ARBA00022840"/>
    </source>
</evidence>
<keyword evidence="5" id="KW-0547">Nucleotide-binding</keyword>
<dbReference type="InterPro" id="IPR017871">
    <property type="entry name" value="ABC_transporter-like_CS"/>
</dbReference>
<keyword evidence="12" id="KW-1185">Reference proteome</keyword>
<dbReference type="EMBL" id="JAHKNI010000002">
    <property type="protein sequence ID" value="MBU3061772.1"/>
    <property type="molecule type" value="Genomic_DNA"/>
</dbReference>
<dbReference type="PANTHER" id="PTHR43790">
    <property type="entry name" value="CARBOHYDRATE TRANSPORT ATP-BINDING PROTEIN MG119-RELATED"/>
    <property type="match status" value="1"/>
</dbReference>
<dbReference type="SUPFAM" id="SSF52540">
    <property type="entry name" value="P-loop containing nucleoside triphosphate hydrolases"/>
    <property type="match status" value="2"/>
</dbReference>
<dbReference type="Pfam" id="PF00005">
    <property type="entry name" value="ABC_tran"/>
    <property type="match status" value="2"/>
</dbReference>
<sequence>MSENDIGMPVQTQVDAGSNEGGVDLRESSVAALRGVSKQYGPVTVLRIEELELRRGQIVGVVGENGAGKSTLMGLLSGTVTATTGTIEIEGQTLHSGRPDHAQELGVALVAQEFPLVGQLSVAENLLLGRRPRTASRRRLGSWLLDRAGLRAEARDLLADIGVEDVDVDRPVQLLPVPVRQMVEIAKAWGRRPRVLILDEPTSSLGPVEAEKVLTLARRHAADGGAVLFIGHRLDEVRAISDRVVVLRGGRLVADLTPEQASEERLIREMVGSELARADLSPPAGVERDVVLRVSGLSADGLGPVDLEVRSGEIVGVAGLMGSGRSRLLHTIMGAQPRTGGEIALRGVDFRPRHPADAVAAGIGLVPEDRKEQSLLPAHSVRWNVTLATLRRISRRGILTPARDKEHARRIVADLGVRMHTQEQPISGLSGGNQQKAVFGRWLAAEPRLLLLDEPTRGVDVGAKAEIYGLIDDAARDGLAVLAASSELEELLWICHRVVVMARGRIVADIERAQFSKELIMTAAAGNQNNSANSKEEQEIR</sequence>
<dbReference type="InterPro" id="IPR003593">
    <property type="entry name" value="AAA+_ATPase"/>
</dbReference>
<proteinExistence type="predicted"/>
<evidence type="ECO:0000313" key="11">
    <source>
        <dbReference type="EMBL" id="MBU3061772.1"/>
    </source>
</evidence>
<dbReference type="Gene3D" id="3.40.50.300">
    <property type="entry name" value="P-loop containing nucleotide triphosphate hydrolases"/>
    <property type="match status" value="2"/>
</dbReference>
<evidence type="ECO:0000256" key="8">
    <source>
        <dbReference type="ARBA" id="ARBA00023136"/>
    </source>
</evidence>
<dbReference type="SMART" id="SM00382">
    <property type="entry name" value="AAA"/>
    <property type="match status" value="2"/>
</dbReference>
<dbReference type="InterPro" id="IPR050107">
    <property type="entry name" value="ABC_carbohydrate_import_ATPase"/>
</dbReference>
<keyword evidence="3" id="KW-0762">Sugar transport</keyword>
<feature type="domain" description="ABC transporter" evidence="10">
    <location>
        <begin position="25"/>
        <end position="274"/>
    </location>
</feature>
<keyword evidence="2" id="KW-1003">Cell membrane</keyword>
<evidence type="ECO:0000256" key="1">
    <source>
        <dbReference type="ARBA" id="ARBA00022448"/>
    </source>
</evidence>
<comment type="caution">
    <text evidence="11">The sequence shown here is derived from an EMBL/GenBank/DDBJ whole genome shotgun (WGS) entry which is preliminary data.</text>
</comment>
<dbReference type="InterPro" id="IPR003439">
    <property type="entry name" value="ABC_transporter-like_ATP-bd"/>
</dbReference>
<dbReference type="PROSITE" id="PS00211">
    <property type="entry name" value="ABC_TRANSPORTER_1"/>
    <property type="match status" value="1"/>
</dbReference>
<reference evidence="11 12" key="1">
    <citation type="submission" date="2021-06" db="EMBL/GenBank/DDBJ databases">
        <title>Actinomycetes sequencing.</title>
        <authorList>
            <person name="Shan Q."/>
        </authorList>
    </citation>
    <scope>NUCLEOTIDE SEQUENCE [LARGE SCALE GENOMIC DNA]</scope>
    <source>
        <strain evidence="11 12">NEAU-G5</strain>
    </source>
</reference>
<evidence type="ECO:0000256" key="7">
    <source>
        <dbReference type="ARBA" id="ARBA00022967"/>
    </source>
</evidence>
<gene>
    <name evidence="11" type="ORF">KO481_09575</name>
</gene>